<dbReference type="GeneID" id="17272605"/>
<dbReference type="GO" id="GO:0008757">
    <property type="term" value="F:S-adenosylmethionine-dependent methyltransferase activity"/>
    <property type="evidence" value="ECO:0007669"/>
    <property type="project" value="InterPro"/>
</dbReference>
<organism evidence="2 3">
    <name type="scientific">Emiliania huxleyi (strain CCMP1516)</name>
    <dbReference type="NCBI Taxonomy" id="280463"/>
    <lineage>
        <taxon>Eukaryota</taxon>
        <taxon>Haptista</taxon>
        <taxon>Haptophyta</taxon>
        <taxon>Prymnesiophyceae</taxon>
        <taxon>Isochrysidales</taxon>
        <taxon>Noelaerhabdaceae</taxon>
        <taxon>Emiliania</taxon>
    </lineage>
</organism>
<dbReference type="InterPro" id="IPR029063">
    <property type="entry name" value="SAM-dependent_MTases_sf"/>
</dbReference>
<evidence type="ECO:0000313" key="3">
    <source>
        <dbReference type="Proteomes" id="UP000013827"/>
    </source>
</evidence>
<dbReference type="HOGENOM" id="CLU_068352_0_0_1"/>
<reference evidence="2" key="2">
    <citation type="submission" date="2024-10" db="UniProtKB">
        <authorList>
            <consortium name="EnsemblProtists"/>
        </authorList>
    </citation>
    <scope>IDENTIFICATION</scope>
</reference>
<dbReference type="KEGG" id="ehx:EMIHUDRAFT_463227"/>
<dbReference type="AlphaFoldDB" id="A0A0D3JU74"/>
<dbReference type="RefSeq" id="XP_005779488.1">
    <property type="nucleotide sequence ID" value="XM_005779431.1"/>
</dbReference>
<dbReference type="EnsemblProtists" id="EOD27059">
    <property type="protein sequence ID" value="EOD27059"/>
    <property type="gene ID" value="EMIHUDRAFT_463227"/>
</dbReference>
<keyword evidence="3" id="KW-1185">Reference proteome</keyword>
<evidence type="ECO:0000259" key="1">
    <source>
        <dbReference type="Pfam" id="PF08241"/>
    </source>
</evidence>
<sequence>MSLCSLAWAAALGYSAAHWWPGLPLRPTLVALAVLSASRLAADVAAMWRSPLDAVERPLNATRRTRWRNLGLWPPDGSGGYAAACSAMAERVGDMAGVGASTRAVLDVGCGAGESLRIWSARGAALVVGVDAAPPVDCSSAVECCDAAGVGALAAARGERFDAVVCVDAAYHFAPSRAAFFAAASSALSEGSPAGCPAGLLLPSPLNPSIPHPVGGRIGLADVLGSSVDAGGDVRRASRGLARRAIAALMRVPAANLCDAAQYEAMLASAGFVDVTVEPATERVVGGFARFAARHARSSFDSPPDRPGWSWSSVARAGAALSAAFRHGQLEYVFVSARKRHSPRDAAHT</sequence>
<accession>A0A0D3JU74</accession>
<protein>
    <recommendedName>
        <fullName evidence="1">Methyltransferase type 11 domain-containing protein</fullName>
    </recommendedName>
</protein>
<dbReference type="PaxDb" id="2903-EOD27059"/>
<dbReference type="InterPro" id="IPR013216">
    <property type="entry name" value="Methyltransf_11"/>
</dbReference>
<dbReference type="Pfam" id="PF08241">
    <property type="entry name" value="Methyltransf_11"/>
    <property type="match status" value="1"/>
</dbReference>
<proteinExistence type="predicted"/>
<evidence type="ECO:0000313" key="2">
    <source>
        <dbReference type="EnsemblProtists" id="EOD27059"/>
    </source>
</evidence>
<name>A0A0D3JU74_EMIH1</name>
<dbReference type="SUPFAM" id="SSF53335">
    <property type="entry name" value="S-adenosyl-L-methionine-dependent methyltransferases"/>
    <property type="match status" value="1"/>
</dbReference>
<feature type="domain" description="Methyltransferase type 11" evidence="1">
    <location>
        <begin position="106"/>
        <end position="191"/>
    </location>
</feature>
<dbReference type="Gene3D" id="3.40.50.150">
    <property type="entry name" value="Vaccinia Virus protein VP39"/>
    <property type="match status" value="1"/>
</dbReference>
<reference evidence="3" key="1">
    <citation type="journal article" date="2013" name="Nature">
        <title>Pan genome of the phytoplankton Emiliania underpins its global distribution.</title>
        <authorList>
            <person name="Read B.A."/>
            <person name="Kegel J."/>
            <person name="Klute M.J."/>
            <person name="Kuo A."/>
            <person name="Lefebvre S.C."/>
            <person name="Maumus F."/>
            <person name="Mayer C."/>
            <person name="Miller J."/>
            <person name="Monier A."/>
            <person name="Salamov A."/>
            <person name="Young J."/>
            <person name="Aguilar M."/>
            <person name="Claverie J.M."/>
            <person name="Frickenhaus S."/>
            <person name="Gonzalez K."/>
            <person name="Herman E.K."/>
            <person name="Lin Y.C."/>
            <person name="Napier J."/>
            <person name="Ogata H."/>
            <person name="Sarno A.F."/>
            <person name="Shmutz J."/>
            <person name="Schroeder D."/>
            <person name="de Vargas C."/>
            <person name="Verret F."/>
            <person name="von Dassow P."/>
            <person name="Valentin K."/>
            <person name="Van de Peer Y."/>
            <person name="Wheeler G."/>
            <person name="Dacks J.B."/>
            <person name="Delwiche C.F."/>
            <person name="Dyhrman S.T."/>
            <person name="Glockner G."/>
            <person name="John U."/>
            <person name="Richards T."/>
            <person name="Worden A.Z."/>
            <person name="Zhang X."/>
            <person name="Grigoriev I.V."/>
            <person name="Allen A.E."/>
            <person name="Bidle K."/>
            <person name="Borodovsky M."/>
            <person name="Bowler C."/>
            <person name="Brownlee C."/>
            <person name="Cock J.M."/>
            <person name="Elias M."/>
            <person name="Gladyshev V.N."/>
            <person name="Groth M."/>
            <person name="Guda C."/>
            <person name="Hadaegh A."/>
            <person name="Iglesias-Rodriguez M.D."/>
            <person name="Jenkins J."/>
            <person name="Jones B.M."/>
            <person name="Lawson T."/>
            <person name="Leese F."/>
            <person name="Lindquist E."/>
            <person name="Lobanov A."/>
            <person name="Lomsadze A."/>
            <person name="Malik S.B."/>
            <person name="Marsh M.E."/>
            <person name="Mackinder L."/>
            <person name="Mock T."/>
            <person name="Mueller-Roeber B."/>
            <person name="Pagarete A."/>
            <person name="Parker M."/>
            <person name="Probert I."/>
            <person name="Quesneville H."/>
            <person name="Raines C."/>
            <person name="Rensing S.A."/>
            <person name="Riano-Pachon D.M."/>
            <person name="Richier S."/>
            <person name="Rokitta S."/>
            <person name="Shiraiwa Y."/>
            <person name="Soanes D.M."/>
            <person name="van der Giezen M."/>
            <person name="Wahlund T.M."/>
            <person name="Williams B."/>
            <person name="Wilson W."/>
            <person name="Wolfe G."/>
            <person name="Wurch L.L."/>
        </authorList>
    </citation>
    <scope>NUCLEOTIDE SEQUENCE</scope>
</reference>
<dbReference type="Proteomes" id="UP000013827">
    <property type="component" value="Unassembled WGS sequence"/>
</dbReference>
<dbReference type="CDD" id="cd02440">
    <property type="entry name" value="AdoMet_MTases"/>
    <property type="match status" value="1"/>
</dbReference>
<dbReference type="OMA" id="GRFIRAM"/>